<dbReference type="GeneID" id="113037940"/>
<name>A0A6P6ITC9_CARAU</name>
<organism evidence="2 3">
    <name type="scientific">Carassius auratus</name>
    <name type="common">Goldfish</name>
    <dbReference type="NCBI Taxonomy" id="7957"/>
    <lineage>
        <taxon>Eukaryota</taxon>
        <taxon>Metazoa</taxon>
        <taxon>Chordata</taxon>
        <taxon>Craniata</taxon>
        <taxon>Vertebrata</taxon>
        <taxon>Euteleostomi</taxon>
        <taxon>Actinopterygii</taxon>
        <taxon>Neopterygii</taxon>
        <taxon>Teleostei</taxon>
        <taxon>Ostariophysi</taxon>
        <taxon>Cypriniformes</taxon>
        <taxon>Cyprinidae</taxon>
        <taxon>Cyprininae</taxon>
        <taxon>Carassius</taxon>
    </lineage>
</organism>
<protein>
    <submittedName>
        <fullName evidence="3">Midasin-like</fullName>
    </submittedName>
</protein>
<evidence type="ECO:0000313" key="3">
    <source>
        <dbReference type="RefSeq" id="XP_026051039.1"/>
    </source>
</evidence>
<reference evidence="3" key="1">
    <citation type="submission" date="2025-08" db="UniProtKB">
        <authorList>
            <consortium name="RefSeq"/>
        </authorList>
    </citation>
    <scope>IDENTIFICATION</scope>
    <source>
        <strain evidence="3">Wakin</strain>
        <tissue evidence="3">Muscle</tissue>
    </source>
</reference>
<gene>
    <name evidence="3" type="primary">LOC113037940</name>
</gene>
<dbReference type="KEGG" id="caua:113037940"/>
<dbReference type="AlphaFoldDB" id="A0A6P6ITC9"/>
<dbReference type="RefSeq" id="XP_026051039.1">
    <property type="nucleotide sequence ID" value="XM_026195254.1"/>
</dbReference>
<dbReference type="OrthoDB" id="10538607at2759"/>
<evidence type="ECO:0000313" key="2">
    <source>
        <dbReference type="Proteomes" id="UP000515129"/>
    </source>
</evidence>
<accession>A0A6P6ITC9</accession>
<keyword evidence="2" id="KW-1185">Reference proteome</keyword>
<sequence length="181" mass="20271">MIHLNTVFSVCMKLIETIQSIKSDTHCSEDDVSGLPPQKPLQHWITRAQSSVLHCSVALQQLSWILQCCPEGSSAAPAEAREGEVMQGQATLSHPSPMPPHIQPQACLLRRGEQAWKEVQQKLENLTKEVKDLKEKLDGLALEYTERVVHSWDHFTLCCSSLDRLGIVVGQMPALEQLFYS</sequence>
<keyword evidence="1" id="KW-0175">Coiled coil</keyword>
<dbReference type="Proteomes" id="UP000515129">
    <property type="component" value="Chromosome 20"/>
</dbReference>
<proteinExistence type="predicted"/>
<evidence type="ECO:0000256" key="1">
    <source>
        <dbReference type="SAM" id="Coils"/>
    </source>
</evidence>
<feature type="coiled-coil region" evidence="1">
    <location>
        <begin position="109"/>
        <end position="143"/>
    </location>
</feature>